<keyword evidence="2" id="KW-1185">Reference proteome</keyword>
<sequence>MSAPMTPPQLDGLAMADLQRLLAQTDAAIAERRVEELKVLADGFARKLAVNGFSVKEGIDALKPYIGKNLRPNLQPRQDQSA</sequence>
<dbReference type="AlphaFoldDB" id="A0A480AM23"/>
<dbReference type="Proteomes" id="UP000301751">
    <property type="component" value="Unassembled WGS sequence"/>
</dbReference>
<gene>
    <name evidence="1" type="ORF">AQPW35_16320</name>
</gene>
<reference evidence="2" key="1">
    <citation type="submission" date="2019-03" db="EMBL/GenBank/DDBJ databases">
        <title>Aquabacterium pictum sp.nov., the first bacteriochlorophyll a-containing freshwater bacterium in the genus Aquabacterium of the class Betaproteobacteria.</title>
        <authorList>
            <person name="Hirose S."/>
            <person name="Tank M."/>
            <person name="Hara E."/>
            <person name="Tamaki H."/>
            <person name="Takaichi S."/>
            <person name="Haruta S."/>
            <person name="Hanada S."/>
        </authorList>
    </citation>
    <scope>NUCLEOTIDE SEQUENCE [LARGE SCALE GENOMIC DNA]</scope>
    <source>
        <strain evidence="2">W35</strain>
    </source>
</reference>
<dbReference type="EMBL" id="BJCL01000003">
    <property type="protein sequence ID" value="GCL62551.1"/>
    <property type="molecule type" value="Genomic_DNA"/>
</dbReference>
<evidence type="ECO:0000313" key="2">
    <source>
        <dbReference type="Proteomes" id="UP000301751"/>
    </source>
</evidence>
<accession>A0A480AM23</accession>
<evidence type="ECO:0000313" key="1">
    <source>
        <dbReference type="EMBL" id="GCL62551.1"/>
    </source>
</evidence>
<organism evidence="1 2">
    <name type="scientific">Pseudaquabacterium pictum</name>
    <dbReference type="NCBI Taxonomy" id="2315236"/>
    <lineage>
        <taxon>Bacteria</taxon>
        <taxon>Pseudomonadati</taxon>
        <taxon>Pseudomonadota</taxon>
        <taxon>Betaproteobacteria</taxon>
        <taxon>Burkholderiales</taxon>
        <taxon>Sphaerotilaceae</taxon>
        <taxon>Pseudaquabacterium</taxon>
    </lineage>
</organism>
<proteinExistence type="predicted"/>
<name>A0A480AM23_9BURK</name>
<protein>
    <submittedName>
        <fullName evidence="1">Uncharacterized protein</fullName>
    </submittedName>
</protein>
<comment type="caution">
    <text evidence="1">The sequence shown here is derived from an EMBL/GenBank/DDBJ whole genome shotgun (WGS) entry which is preliminary data.</text>
</comment>